<feature type="transmembrane region" description="Helical" evidence="6">
    <location>
        <begin position="170"/>
        <end position="191"/>
    </location>
</feature>
<organism evidence="8 9">
    <name type="scientific">Aureibacter tunicatorum</name>
    <dbReference type="NCBI Taxonomy" id="866807"/>
    <lineage>
        <taxon>Bacteria</taxon>
        <taxon>Pseudomonadati</taxon>
        <taxon>Bacteroidota</taxon>
        <taxon>Cytophagia</taxon>
        <taxon>Cytophagales</taxon>
        <taxon>Persicobacteraceae</taxon>
        <taxon>Aureibacter</taxon>
    </lineage>
</organism>
<evidence type="ECO:0000259" key="7">
    <source>
        <dbReference type="PROSITE" id="PS50850"/>
    </source>
</evidence>
<evidence type="ECO:0000256" key="5">
    <source>
        <dbReference type="ARBA" id="ARBA00023136"/>
    </source>
</evidence>
<dbReference type="PANTHER" id="PTHR43124">
    <property type="entry name" value="PURINE EFFLUX PUMP PBUE"/>
    <property type="match status" value="1"/>
</dbReference>
<proteinExistence type="predicted"/>
<dbReference type="InterPro" id="IPR050189">
    <property type="entry name" value="MFS_Efflux_Transporters"/>
</dbReference>
<dbReference type="InterPro" id="IPR036259">
    <property type="entry name" value="MFS_trans_sf"/>
</dbReference>
<keyword evidence="2" id="KW-1003">Cell membrane</keyword>
<evidence type="ECO:0000313" key="8">
    <source>
        <dbReference type="EMBL" id="MDR6237308.1"/>
    </source>
</evidence>
<gene>
    <name evidence="8" type="ORF">HNQ88_000284</name>
</gene>
<protein>
    <submittedName>
        <fullName evidence="8">MFS family permease</fullName>
    </submittedName>
</protein>
<feature type="transmembrane region" description="Helical" evidence="6">
    <location>
        <begin position="83"/>
        <end position="102"/>
    </location>
</feature>
<evidence type="ECO:0000256" key="3">
    <source>
        <dbReference type="ARBA" id="ARBA00022692"/>
    </source>
</evidence>
<dbReference type="Pfam" id="PF07690">
    <property type="entry name" value="MFS_1"/>
    <property type="match status" value="1"/>
</dbReference>
<feature type="transmembrane region" description="Helical" evidence="6">
    <location>
        <begin position="289"/>
        <end position="307"/>
    </location>
</feature>
<dbReference type="Gene3D" id="1.20.1250.20">
    <property type="entry name" value="MFS general substrate transporter like domains"/>
    <property type="match status" value="1"/>
</dbReference>
<sequence length="408" mass="45543">MNLNYWKLLEKYPNYIGFGALHYFYSSFGQTFLISLFVPNVLESFQLDNAEFSYFYSGATLLGAVGIAHFGPYADKMDIRKFSIINGLGLAIFCLLMANTFNKWTLCAALIGVRLTGQGLMPLIGATSMGRFFSQNRGKALSLSSSSMSLAEMVTPYIVFLMIQSLGWKYTWMAFSVFIAFTFIPAVYKVVEGHDEFRLPKQNKNKNLVGTSITKKELFSDYRFITLALIIIFCPFVTTGVFIHQNLILQAKGWDEAWFAFTFVGFGTFRICTTFFAGPIIDKFSAGKLVVFILFPVISGLLIMDWIDHKFALFYYMCMNGMTLSFGSLVGSALWAEIYGGEHLGKVKSTVSTMMIFATAISPVIFGIIFENHFNTRIGISILSLLGITLAIIGQVSLKSIKPATHKA</sequence>
<evidence type="ECO:0000256" key="2">
    <source>
        <dbReference type="ARBA" id="ARBA00022475"/>
    </source>
</evidence>
<dbReference type="AlphaFoldDB" id="A0AAE3XJT4"/>
<keyword evidence="4 6" id="KW-1133">Transmembrane helix</keyword>
<evidence type="ECO:0000256" key="6">
    <source>
        <dbReference type="SAM" id="Phobius"/>
    </source>
</evidence>
<comment type="caution">
    <text evidence="8">The sequence shown here is derived from an EMBL/GenBank/DDBJ whole genome shotgun (WGS) entry which is preliminary data.</text>
</comment>
<keyword evidence="3 6" id="KW-0812">Transmembrane</keyword>
<feature type="transmembrane region" description="Helical" evidence="6">
    <location>
        <begin position="376"/>
        <end position="398"/>
    </location>
</feature>
<keyword evidence="5 6" id="KW-0472">Membrane</keyword>
<feature type="transmembrane region" description="Helical" evidence="6">
    <location>
        <begin position="351"/>
        <end position="370"/>
    </location>
</feature>
<reference evidence="8" key="1">
    <citation type="submission" date="2023-07" db="EMBL/GenBank/DDBJ databases">
        <title>Genomic Encyclopedia of Type Strains, Phase IV (KMG-IV): sequencing the most valuable type-strain genomes for metagenomic binning, comparative biology and taxonomic classification.</title>
        <authorList>
            <person name="Goeker M."/>
        </authorList>
    </citation>
    <scope>NUCLEOTIDE SEQUENCE</scope>
    <source>
        <strain evidence="8">DSM 26174</strain>
    </source>
</reference>
<feature type="domain" description="Major facilitator superfamily (MFS) profile" evidence="7">
    <location>
        <begin position="15"/>
        <end position="399"/>
    </location>
</feature>
<dbReference type="GO" id="GO:0005886">
    <property type="term" value="C:plasma membrane"/>
    <property type="evidence" value="ECO:0007669"/>
    <property type="project" value="UniProtKB-SubCell"/>
</dbReference>
<keyword evidence="9" id="KW-1185">Reference proteome</keyword>
<feature type="transmembrane region" description="Helical" evidence="6">
    <location>
        <begin position="21"/>
        <end position="42"/>
    </location>
</feature>
<dbReference type="SUPFAM" id="SSF103473">
    <property type="entry name" value="MFS general substrate transporter"/>
    <property type="match status" value="1"/>
</dbReference>
<feature type="transmembrane region" description="Helical" evidence="6">
    <location>
        <begin position="224"/>
        <end position="245"/>
    </location>
</feature>
<evidence type="ECO:0000256" key="4">
    <source>
        <dbReference type="ARBA" id="ARBA00022989"/>
    </source>
</evidence>
<dbReference type="InterPro" id="IPR020846">
    <property type="entry name" value="MFS_dom"/>
</dbReference>
<evidence type="ECO:0000313" key="9">
    <source>
        <dbReference type="Proteomes" id="UP001185092"/>
    </source>
</evidence>
<dbReference type="PANTHER" id="PTHR43124:SF3">
    <property type="entry name" value="CHLORAMPHENICOL EFFLUX PUMP RV0191"/>
    <property type="match status" value="1"/>
</dbReference>
<feature type="transmembrane region" description="Helical" evidence="6">
    <location>
        <begin position="54"/>
        <end position="71"/>
    </location>
</feature>
<feature type="transmembrane region" description="Helical" evidence="6">
    <location>
        <begin position="313"/>
        <end position="339"/>
    </location>
</feature>
<dbReference type="InterPro" id="IPR011701">
    <property type="entry name" value="MFS"/>
</dbReference>
<evidence type="ECO:0000256" key="1">
    <source>
        <dbReference type="ARBA" id="ARBA00004651"/>
    </source>
</evidence>
<feature type="transmembrane region" description="Helical" evidence="6">
    <location>
        <begin position="108"/>
        <end position="128"/>
    </location>
</feature>
<dbReference type="PROSITE" id="PS50850">
    <property type="entry name" value="MFS"/>
    <property type="match status" value="1"/>
</dbReference>
<dbReference type="Proteomes" id="UP001185092">
    <property type="component" value="Unassembled WGS sequence"/>
</dbReference>
<dbReference type="RefSeq" id="WP_309936762.1">
    <property type="nucleotide sequence ID" value="NZ_AP025305.1"/>
</dbReference>
<feature type="transmembrane region" description="Helical" evidence="6">
    <location>
        <begin position="257"/>
        <end position="277"/>
    </location>
</feature>
<feature type="transmembrane region" description="Helical" evidence="6">
    <location>
        <begin position="140"/>
        <end position="164"/>
    </location>
</feature>
<dbReference type="EMBL" id="JAVDQD010000001">
    <property type="protein sequence ID" value="MDR6237308.1"/>
    <property type="molecule type" value="Genomic_DNA"/>
</dbReference>
<accession>A0AAE3XJT4</accession>
<comment type="subcellular location">
    <subcellularLocation>
        <location evidence="1">Cell membrane</location>
        <topology evidence="1">Multi-pass membrane protein</topology>
    </subcellularLocation>
</comment>
<dbReference type="CDD" id="cd06174">
    <property type="entry name" value="MFS"/>
    <property type="match status" value="1"/>
</dbReference>
<dbReference type="GO" id="GO:0022857">
    <property type="term" value="F:transmembrane transporter activity"/>
    <property type="evidence" value="ECO:0007669"/>
    <property type="project" value="InterPro"/>
</dbReference>
<name>A0AAE3XJT4_9BACT</name>